<gene>
    <name evidence="1" type="ORF">F5147DRAFT_696869</name>
</gene>
<evidence type="ECO:0000313" key="2">
    <source>
        <dbReference type="Proteomes" id="UP000823399"/>
    </source>
</evidence>
<sequence length="87" mass="9730">MEENARKFQAWHKNLLPQAALLGVSPLLQAMHVLPVRSFGHRHLGGVFREEALVSGSSLRVMDLKPIWYAREAVGLVWFVVQGLGLV</sequence>
<reference evidence="1" key="1">
    <citation type="journal article" date="2020" name="New Phytol.">
        <title>Comparative genomics reveals dynamic genome evolution in host specialist ectomycorrhizal fungi.</title>
        <authorList>
            <person name="Lofgren L.A."/>
            <person name="Nguyen N.H."/>
            <person name="Vilgalys R."/>
            <person name="Ruytinx J."/>
            <person name="Liao H.L."/>
            <person name="Branco S."/>
            <person name="Kuo A."/>
            <person name="LaButti K."/>
            <person name="Lipzen A."/>
            <person name="Andreopoulos W."/>
            <person name="Pangilinan J."/>
            <person name="Riley R."/>
            <person name="Hundley H."/>
            <person name="Na H."/>
            <person name="Barry K."/>
            <person name="Grigoriev I.V."/>
            <person name="Stajich J.E."/>
            <person name="Kennedy P.G."/>
        </authorList>
    </citation>
    <scope>NUCLEOTIDE SEQUENCE</scope>
    <source>
        <strain evidence="1">FC423</strain>
    </source>
</reference>
<dbReference type="OrthoDB" id="10612933at2759"/>
<dbReference type="Proteomes" id="UP000823399">
    <property type="component" value="Unassembled WGS sequence"/>
</dbReference>
<name>A0A9P7F5C4_9AGAM</name>
<dbReference type="GeneID" id="64699738"/>
<evidence type="ECO:0000313" key="1">
    <source>
        <dbReference type="EMBL" id="KAG2107730.1"/>
    </source>
</evidence>
<comment type="caution">
    <text evidence="1">The sequence shown here is derived from an EMBL/GenBank/DDBJ whole genome shotgun (WGS) entry which is preliminary data.</text>
</comment>
<accession>A0A9P7F5C4</accession>
<protein>
    <submittedName>
        <fullName evidence="1">Uncharacterized protein</fullName>
    </submittedName>
</protein>
<dbReference type="RefSeq" id="XP_041292461.1">
    <property type="nucleotide sequence ID" value="XM_041437479.1"/>
</dbReference>
<organism evidence="1 2">
    <name type="scientific">Suillus discolor</name>
    <dbReference type="NCBI Taxonomy" id="1912936"/>
    <lineage>
        <taxon>Eukaryota</taxon>
        <taxon>Fungi</taxon>
        <taxon>Dikarya</taxon>
        <taxon>Basidiomycota</taxon>
        <taxon>Agaricomycotina</taxon>
        <taxon>Agaricomycetes</taxon>
        <taxon>Agaricomycetidae</taxon>
        <taxon>Boletales</taxon>
        <taxon>Suillineae</taxon>
        <taxon>Suillaceae</taxon>
        <taxon>Suillus</taxon>
    </lineage>
</organism>
<dbReference type="AlphaFoldDB" id="A0A9P7F5C4"/>
<dbReference type="EMBL" id="JABBWM010000030">
    <property type="protein sequence ID" value="KAG2107730.1"/>
    <property type="molecule type" value="Genomic_DNA"/>
</dbReference>
<proteinExistence type="predicted"/>
<keyword evidence="2" id="KW-1185">Reference proteome</keyword>